<dbReference type="Proteomes" id="UP000821866">
    <property type="component" value="Unassembled WGS sequence"/>
</dbReference>
<name>A0A9J6DW18_RHIMP</name>
<dbReference type="EMBL" id="JABSTU010000007">
    <property type="protein sequence ID" value="KAH8026427.1"/>
    <property type="molecule type" value="Genomic_DNA"/>
</dbReference>
<gene>
    <name evidence="1" type="ORF">HPB51_020411</name>
</gene>
<evidence type="ECO:0000313" key="2">
    <source>
        <dbReference type="Proteomes" id="UP000821866"/>
    </source>
</evidence>
<accession>A0A9J6DW18</accession>
<keyword evidence="2" id="KW-1185">Reference proteome</keyword>
<evidence type="ECO:0000313" key="1">
    <source>
        <dbReference type="EMBL" id="KAH8026427.1"/>
    </source>
</evidence>
<comment type="caution">
    <text evidence="1">The sequence shown here is derived from an EMBL/GenBank/DDBJ whole genome shotgun (WGS) entry which is preliminary data.</text>
</comment>
<reference evidence="1" key="1">
    <citation type="journal article" date="2020" name="Cell">
        <title>Large-Scale Comparative Analyses of Tick Genomes Elucidate Their Genetic Diversity and Vector Capacities.</title>
        <authorList>
            <consortium name="Tick Genome and Microbiome Consortium (TIGMIC)"/>
            <person name="Jia N."/>
            <person name="Wang J."/>
            <person name="Shi W."/>
            <person name="Du L."/>
            <person name="Sun Y."/>
            <person name="Zhan W."/>
            <person name="Jiang J.F."/>
            <person name="Wang Q."/>
            <person name="Zhang B."/>
            <person name="Ji P."/>
            <person name="Bell-Sakyi L."/>
            <person name="Cui X.M."/>
            <person name="Yuan T.T."/>
            <person name="Jiang B.G."/>
            <person name="Yang W.F."/>
            <person name="Lam T.T."/>
            <person name="Chang Q.C."/>
            <person name="Ding S.J."/>
            <person name="Wang X.J."/>
            <person name="Zhu J.G."/>
            <person name="Ruan X.D."/>
            <person name="Zhao L."/>
            <person name="Wei J.T."/>
            <person name="Ye R.Z."/>
            <person name="Que T.C."/>
            <person name="Du C.H."/>
            <person name="Zhou Y.H."/>
            <person name="Cheng J.X."/>
            <person name="Dai P.F."/>
            <person name="Guo W.B."/>
            <person name="Han X.H."/>
            <person name="Huang E.J."/>
            <person name="Li L.F."/>
            <person name="Wei W."/>
            <person name="Gao Y.C."/>
            <person name="Liu J.Z."/>
            <person name="Shao H.Z."/>
            <person name="Wang X."/>
            <person name="Wang C.C."/>
            <person name="Yang T.C."/>
            <person name="Huo Q.B."/>
            <person name="Li W."/>
            <person name="Chen H.Y."/>
            <person name="Chen S.E."/>
            <person name="Zhou L.G."/>
            <person name="Ni X.B."/>
            <person name="Tian J.H."/>
            <person name="Sheng Y."/>
            <person name="Liu T."/>
            <person name="Pan Y.S."/>
            <person name="Xia L.Y."/>
            <person name="Li J."/>
            <person name="Zhao F."/>
            <person name="Cao W.C."/>
        </authorList>
    </citation>
    <scope>NUCLEOTIDE SEQUENCE</scope>
    <source>
        <strain evidence="1">Rmic-2018</strain>
    </source>
</reference>
<dbReference type="AlphaFoldDB" id="A0A9J6DW18"/>
<organism evidence="1 2">
    <name type="scientific">Rhipicephalus microplus</name>
    <name type="common">Cattle tick</name>
    <name type="synonym">Boophilus microplus</name>
    <dbReference type="NCBI Taxonomy" id="6941"/>
    <lineage>
        <taxon>Eukaryota</taxon>
        <taxon>Metazoa</taxon>
        <taxon>Ecdysozoa</taxon>
        <taxon>Arthropoda</taxon>
        <taxon>Chelicerata</taxon>
        <taxon>Arachnida</taxon>
        <taxon>Acari</taxon>
        <taxon>Parasitiformes</taxon>
        <taxon>Ixodida</taxon>
        <taxon>Ixodoidea</taxon>
        <taxon>Ixodidae</taxon>
        <taxon>Rhipicephalinae</taxon>
        <taxon>Rhipicephalus</taxon>
        <taxon>Boophilus</taxon>
    </lineage>
</organism>
<proteinExistence type="predicted"/>
<sequence length="164" mass="18106">MLDAEAVLDQASLLHLCKGAGTQGDSLTANITVNLQRQLECKSGAVFSVKCLGSTKKDGTPCFSCKYLRKALITRQSRIRKRPKTSRACSSTVKKLKMCARRNKRLMVRLGNLAKDVRRLKDESAVTAEEVLAAKISLLSPNTTTCRQTVLRISKKEEPLRDAV</sequence>
<reference evidence="1" key="2">
    <citation type="submission" date="2021-09" db="EMBL/GenBank/DDBJ databases">
        <authorList>
            <person name="Jia N."/>
            <person name="Wang J."/>
            <person name="Shi W."/>
            <person name="Du L."/>
            <person name="Sun Y."/>
            <person name="Zhan W."/>
            <person name="Jiang J."/>
            <person name="Wang Q."/>
            <person name="Zhang B."/>
            <person name="Ji P."/>
            <person name="Sakyi L.B."/>
            <person name="Cui X."/>
            <person name="Yuan T."/>
            <person name="Jiang B."/>
            <person name="Yang W."/>
            <person name="Lam T.T.-Y."/>
            <person name="Chang Q."/>
            <person name="Ding S."/>
            <person name="Wang X."/>
            <person name="Zhu J."/>
            <person name="Ruan X."/>
            <person name="Zhao L."/>
            <person name="Wei J."/>
            <person name="Que T."/>
            <person name="Du C."/>
            <person name="Cheng J."/>
            <person name="Dai P."/>
            <person name="Han X."/>
            <person name="Huang E."/>
            <person name="Gao Y."/>
            <person name="Liu J."/>
            <person name="Shao H."/>
            <person name="Ye R."/>
            <person name="Li L."/>
            <person name="Wei W."/>
            <person name="Wang X."/>
            <person name="Wang C."/>
            <person name="Huo Q."/>
            <person name="Li W."/>
            <person name="Guo W."/>
            <person name="Chen H."/>
            <person name="Chen S."/>
            <person name="Zhou L."/>
            <person name="Zhou L."/>
            <person name="Ni X."/>
            <person name="Tian J."/>
            <person name="Zhou Y."/>
            <person name="Sheng Y."/>
            <person name="Liu T."/>
            <person name="Pan Y."/>
            <person name="Xia L."/>
            <person name="Li J."/>
            <person name="Zhao F."/>
            <person name="Cao W."/>
        </authorList>
    </citation>
    <scope>NUCLEOTIDE SEQUENCE</scope>
    <source>
        <strain evidence="1">Rmic-2018</strain>
        <tissue evidence="1">Larvae</tissue>
    </source>
</reference>
<protein>
    <submittedName>
        <fullName evidence="1">Uncharacterized protein</fullName>
    </submittedName>
</protein>